<reference evidence="1 4" key="1">
    <citation type="submission" date="2024-01" db="EMBL/GenBank/DDBJ databases">
        <title>Aequorivita flavus sp. nov., isolated from deep-sea sediment.</title>
        <authorList>
            <person name="Chen X."/>
        </authorList>
    </citation>
    <scope>NUCLEOTIDE SEQUENCE</scope>
    <source>
        <strain evidence="1">MCCC 1A16923</strain>
        <strain evidence="2 4">MCCC 1A16935</strain>
    </source>
</reference>
<dbReference type="Gene3D" id="3.40.190.10">
    <property type="entry name" value="Periplasmic binding protein-like II"/>
    <property type="match status" value="1"/>
</dbReference>
<dbReference type="PROSITE" id="PS51257">
    <property type="entry name" value="PROKAR_LIPOPROTEIN"/>
    <property type="match status" value="1"/>
</dbReference>
<evidence type="ECO:0000313" key="3">
    <source>
        <dbReference type="Proteomes" id="UP001388259"/>
    </source>
</evidence>
<evidence type="ECO:0000313" key="4">
    <source>
        <dbReference type="Proteomes" id="UP001390963"/>
    </source>
</evidence>
<proteinExistence type="predicted"/>
<dbReference type="RefSeq" id="WP_279448757.1">
    <property type="nucleotide sequence ID" value="NZ_JAZBJM010000004.1"/>
</dbReference>
<keyword evidence="4" id="KW-1185">Reference proteome</keyword>
<name>A0AB35YTA3_9FLAO</name>
<evidence type="ECO:0008006" key="5">
    <source>
        <dbReference type="Google" id="ProtNLM"/>
    </source>
</evidence>
<evidence type="ECO:0000313" key="2">
    <source>
        <dbReference type="EMBL" id="MEM0573977.1"/>
    </source>
</evidence>
<accession>A0AB35YTA3</accession>
<dbReference type="Proteomes" id="UP001390963">
    <property type="component" value="Unassembled WGS sequence"/>
</dbReference>
<gene>
    <name evidence="2" type="ORF">VZD24_10640</name>
    <name evidence="1" type="ORF">VZD85_08610</name>
</gene>
<dbReference type="SUPFAM" id="SSF53850">
    <property type="entry name" value="Periplasmic binding protein-like II"/>
    <property type="match status" value="1"/>
</dbReference>
<dbReference type="Proteomes" id="UP001388259">
    <property type="component" value="Unassembled WGS sequence"/>
</dbReference>
<comment type="caution">
    <text evidence="1">The sequence shown here is derived from an EMBL/GenBank/DDBJ whole genome shotgun (WGS) entry which is preliminary data.</text>
</comment>
<dbReference type="AlphaFoldDB" id="A0AB35YTA3"/>
<sequence length="140" mass="16193">MREITLLGILLMFVFFSSSCNFPKDPNNSFENAKKSSLRIGVVPKIDSTTISFEKNLIERFAQKENLQTQFISENETALVKKLENFELDIVLGGFEKKSNWKSKVGMTKPYDGKHVLFIPRGENRLLFQLEEFIEKNQKP</sequence>
<organism evidence="1 3">
    <name type="scientific">Aequorivita flava</name>
    <dbReference type="NCBI Taxonomy" id="3114371"/>
    <lineage>
        <taxon>Bacteria</taxon>
        <taxon>Pseudomonadati</taxon>
        <taxon>Bacteroidota</taxon>
        <taxon>Flavobacteriia</taxon>
        <taxon>Flavobacteriales</taxon>
        <taxon>Flavobacteriaceae</taxon>
        <taxon>Aequorivita</taxon>
    </lineage>
</organism>
<protein>
    <recommendedName>
        <fullName evidence="5">Transporter substrate-binding domain-containing protein</fullName>
    </recommendedName>
</protein>
<evidence type="ECO:0000313" key="1">
    <source>
        <dbReference type="EMBL" id="MEM0518409.1"/>
    </source>
</evidence>
<dbReference type="EMBL" id="JAZBJM010000004">
    <property type="protein sequence ID" value="MEM0518409.1"/>
    <property type="molecule type" value="Genomic_DNA"/>
</dbReference>
<dbReference type="EMBL" id="JBANCF010000008">
    <property type="protein sequence ID" value="MEM0573977.1"/>
    <property type="molecule type" value="Genomic_DNA"/>
</dbReference>